<dbReference type="Proteomes" id="UP001163603">
    <property type="component" value="Chromosome 14"/>
</dbReference>
<comment type="caution">
    <text evidence="1">The sequence shown here is derived from an EMBL/GenBank/DDBJ whole genome shotgun (WGS) entry which is preliminary data.</text>
</comment>
<reference evidence="2" key="1">
    <citation type="journal article" date="2023" name="G3 (Bethesda)">
        <title>Genome assembly and association tests identify interacting loci associated with vigor, precocity, and sex in interspecific pistachio rootstocks.</title>
        <authorList>
            <person name="Palmer W."/>
            <person name="Jacygrad E."/>
            <person name="Sagayaradj S."/>
            <person name="Cavanaugh K."/>
            <person name="Han R."/>
            <person name="Bertier L."/>
            <person name="Beede B."/>
            <person name="Kafkas S."/>
            <person name="Golino D."/>
            <person name="Preece J."/>
            <person name="Michelmore R."/>
        </authorList>
    </citation>
    <scope>NUCLEOTIDE SEQUENCE [LARGE SCALE GENOMIC DNA]</scope>
</reference>
<protein>
    <submittedName>
        <fullName evidence="1">Uncharacterized protein</fullName>
    </submittedName>
</protein>
<dbReference type="EMBL" id="CM047749">
    <property type="protein sequence ID" value="KAJ0009967.1"/>
    <property type="molecule type" value="Genomic_DNA"/>
</dbReference>
<evidence type="ECO:0000313" key="2">
    <source>
        <dbReference type="Proteomes" id="UP001163603"/>
    </source>
</evidence>
<proteinExistence type="predicted"/>
<evidence type="ECO:0000313" key="1">
    <source>
        <dbReference type="EMBL" id="KAJ0009967.1"/>
    </source>
</evidence>
<sequence>MGILLEIFNGVCVCVSTLWDLQEMRFANIFDDASFIAITIIMAAVSCVLSFRGY</sequence>
<keyword evidence="2" id="KW-1185">Reference proteome</keyword>
<gene>
    <name evidence="1" type="ORF">Pint_33672</name>
</gene>
<name>A0ACC0X369_9ROSI</name>
<organism evidence="1 2">
    <name type="scientific">Pistacia integerrima</name>
    <dbReference type="NCBI Taxonomy" id="434235"/>
    <lineage>
        <taxon>Eukaryota</taxon>
        <taxon>Viridiplantae</taxon>
        <taxon>Streptophyta</taxon>
        <taxon>Embryophyta</taxon>
        <taxon>Tracheophyta</taxon>
        <taxon>Spermatophyta</taxon>
        <taxon>Magnoliopsida</taxon>
        <taxon>eudicotyledons</taxon>
        <taxon>Gunneridae</taxon>
        <taxon>Pentapetalae</taxon>
        <taxon>rosids</taxon>
        <taxon>malvids</taxon>
        <taxon>Sapindales</taxon>
        <taxon>Anacardiaceae</taxon>
        <taxon>Pistacia</taxon>
    </lineage>
</organism>
<accession>A0ACC0X369</accession>